<sequence length="544" mass="61223">MNNSKKWASVILTAAMTTTMIAGCSGGEKAPAAGGKESSKGAEAKVNATGFPIVNEPVNLTFLAAKAPTTANNWNETMIWQEYAKMTNIKVNFQLIGFDAFTEKRNLALTSGDYPDAIYLARMSTDDLMKYGSQGVLIKLNDLIDKHAPNFKKLMEQYPEVKKAITMADGNIYSFPNMLSPDFTSVRMGGKLWIKKEWLEALKMEEPKTTEDFYNYLKAVKSTDLNKNGKADEIPLGATKLKDLVSHFKGFFGLGTRGSSHQMVDMDPNTNGLRFVPTDERYKELLTYFNKLYSEGLIDKDILPNEKDQNKFFAKGAEGVYGAVRMTSPFTLMKQTGFIGTNALQGPKGDKLYSEYRPAVSGPGAFVITNKNKNPEATVRWMDYFFSEEGNKMFFMGFKDKSYVEKPDGNVDYTDEILKNPQGLTMEQAVVKYVTWPGGGYPGIVRQKYFKGAESMQESLDTAKKVEANLPKEIWPAFSFTEKENERYLALNNDFTTYMDEMTAKFITGAAPLSDWDKYVATIKKMGLDEYMKIYQAAYERYKK</sequence>
<dbReference type="Proteomes" id="UP000641588">
    <property type="component" value="Unassembled WGS sequence"/>
</dbReference>
<keyword evidence="5" id="KW-0449">Lipoprotein</keyword>
<feature type="chain" id="PRO_5038409226" evidence="6">
    <location>
        <begin position="23"/>
        <end position="544"/>
    </location>
</feature>
<dbReference type="PROSITE" id="PS51257">
    <property type="entry name" value="PROKAR_LIPOPROTEIN"/>
    <property type="match status" value="1"/>
</dbReference>
<dbReference type="InterPro" id="IPR006059">
    <property type="entry name" value="SBP"/>
</dbReference>
<accession>A0A972GWM7</accession>
<evidence type="ECO:0000256" key="3">
    <source>
        <dbReference type="ARBA" id="ARBA00023136"/>
    </source>
</evidence>
<dbReference type="InterPro" id="IPR050490">
    <property type="entry name" value="Bact_solute-bd_prot1"/>
</dbReference>
<reference evidence="7" key="1">
    <citation type="submission" date="2019-10" db="EMBL/GenBank/DDBJ databases">
        <title>Description of Paenibacillus glebae sp. nov.</title>
        <authorList>
            <person name="Carlier A."/>
            <person name="Qi S."/>
        </authorList>
    </citation>
    <scope>NUCLEOTIDE SEQUENCE</scope>
    <source>
        <strain evidence="7">LMG 31456</strain>
    </source>
</reference>
<protein>
    <submittedName>
        <fullName evidence="7">Extracellular solute-binding protein</fullName>
    </submittedName>
</protein>
<evidence type="ECO:0000256" key="6">
    <source>
        <dbReference type="SAM" id="SignalP"/>
    </source>
</evidence>
<evidence type="ECO:0000256" key="2">
    <source>
        <dbReference type="ARBA" id="ARBA00022729"/>
    </source>
</evidence>
<comment type="caution">
    <text evidence="7">The sequence shown here is derived from an EMBL/GenBank/DDBJ whole genome shotgun (WGS) entry which is preliminary data.</text>
</comment>
<name>A0A972GWM7_9BACL</name>
<proteinExistence type="predicted"/>
<evidence type="ECO:0000256" key="5">
    <source>
        <dbReference type="ARBA" id="ARBA00023288"/>
    </source>
</evidence>
<keyword evidence="3" id="KW-0472">Membrane</keyword>
<evidence type="ECO:0000313" key="7">
    <source>
        <dbReference type="EMBL" id="NOU98254.1"/>
    </source>
</evidence>
<gene>
    <name evidence="7" type="ORF">GC093_34280</name>
</gene>
<dbReference type="EMBL" id="WHOD01000130">
    <property type="protein sequence ID" value="NOU98254.1"/>
    <property type="molecule type" value="Genomic_DNA"/>
</dbReference>
<dbReference type="SUPFAM" id="SSF53850">
    <property type="entry name" value="Periplasmic binding protein-like II"/>
    <property type="match status" value="1"/>
</dbReference>
<evidence type="ECO:0000256" key="4">
    <source>
        <dbReference type="ARBA" id="ARBA00023139"/>
    </source>
</evidence>
<dbReference type="Gene3D" id="3.40.190.10">
    <property type="entry name" value="Periplasmic binding protein-like II"/>
    <property type="match status" value="2"/>
</dbReference>
<evidence type="ECO:0000256" key="1">
    <source>
        <dbReference type="ARBA" id="ARBA00022475"/>
    </source>
</evidence>
<dbReference type="Pfam" id="PF13416">
    <property type="entry name" value="SBP_bac_8"/>
    <property type="match status" value="1"/>
</dbReference>
<dbReference type="PANTHER" id="PTHR43649:SF33">
    <property type="entry name" value="POLYGALACTURONAN_RHAMNOGALACTURONAN-BINDING PROTEIN YTCQ"/>
    <property type="match status" value="1"/>
</dbReference>
<keyword evidence="1" id="KW-1003">Cell membrane</keyword>
<feature type="signal peptide" evidence="6">
    <location>
        <begin position="1"/>
        <end position="22"/>
    </location>
</feature>
<keyword evidence="4" id="KW-0564">Palmitate</keyword>
<dbReference type="RefSeq" id="WP_171656515.1">
    <property type="nucleotide sequence ID" value="NZ_WHOD01000130.1"/>
</dbReference>
<dbReference type="PANTHER" id="PTHR43649">
    <property type="entry name" value="ARABINOSE-BINDING PROTEIN-RELATED"/>
    <property type="match status" value="1"/>
</dbReference>
<evidence type="ECO:0000313" key="8">
    <source>
        <dbReference type="Proteomes" id="UP000641588"/>
    </source>
</evidence>
<keyword evidence="8" id="KW-1185">Reference proteome</keyword>
<dbReference type="AlphaFoldDB" id="A0A972GWM7"/>
<keyword evidence="2 6" id="KW-0732">Signal</keyword>
<organism evidence="7 8">
    <name type="scientific">Paenibacillus foliorum</name>
    <dbReference type="NCBI Taxonomy" id="2654974"/>
    <lineage>
        <taxon>Bacteria</taxon>
        <taxon>Bacillati</taxon>
        <taxon>Bacillota</taxon>
        <taxon>Bacilli</taxon>
        <taxon>Bacillales</taxon>
        <taxon>Paenibacillaceae</taxon>
        <taxon>Paenibacillus</taxon>
    </lineage>
</organism>